<evidence type="ECO:0000313" key="4">
    <source>
        <dbReference type="Proteomes" id="UP000530660"/>
    </source>
</evidence>
<dbReference type="PANTHER" id="PTHR45856:SF11">
    <property type="entry name" value="FUNGAL LIPASE-LIKE DOMAIN-CONTAINING PROTEIN"/>
    <property type="match status" value="1"/>
</dbReference>
<dbReference type="CDD" id="cd00519">
    <property type="entry name" value="Lipase_3"/>
    <property type="match status" value="1"/>
</dbReference>
<dbReference type="InterPro" id="IPR051218">
    <property type="entry name" value="Sec_MonoDiacylglyc_Lipase"/>
</dbReference>
<dbReference type="InterPro" id="IPR002921">
    <property type="entry name" value="Fungal_lipase-type"/>
</dbReference>
<dbReference type="PANTHER" id="PTHR45856">
    <property type="entry name" value="ALPHA/BETA-HYDROLASES SUPERFAMILY PROTEIN"/>
    <property type="match status" value="1"/>
</dbReference>
<dbReference type="Pfam" id="PF01764">
    <property type="entry name" value="Lipase_3"/>
    <property type="match status" value="1"/>
</dbReference>
<evidence type="ECO:0000256" key="1">
    <source>
        <dbReference type="SAM" id="MobiDB-lite"/>
    </source>
</evidence>
<feature type="compositionally biased region" description="Basic and acidic residues" evidence="1">
    <location>
        <begin position="373"/>
        <end position="387"/>
    </location>
</feature>
<evidence type="ECO:0000259" key="2">
    <source>
        <dbReference type="Pfam" id="PF01764"/>
    </source>
</evidence>
<dbReference type="GO" id="GO:0006629">
    <property type="term" value="P:lipid metabolic process"/>
    <property type="evidence" value="ECO:0007669"/>
    <property type="project" value="InterPro"/>
</dbReference>
<gene>
    <name evidence="3" type="ORF">F1559_001508</name>
</gene>
<name>A0A7J7IJH2_9RHOD</name>
<dbReference type="Proteomes" id="UP000530660">
    <property type="component" value="Unassembled WGS sequence"/>
</dbReference>
<sequence>MRRYVFCIETMVEQFNLSWAAYMFDPTNPSPEHIQSERFWKESLRIFYHGETDTLGFLVETEDRIAVSFRGTRSRKNLQTDMHTRLVPLQFPNEETDAAVADRLLRCGSFYSNPRETLNAFARLSDTASRVQRYLHIRSKKSRPRVHEGFLTSYLSIYQEVELEVTRRYKSNPRPILISGHSLGGALANLAALHLAIRLELNDTSMMLTTFGSPRVGDLYFARLLDFMVPIHFRVTNAADAVARLPFTGLGGWFAWGASAYAHAGIQVLLNKHGLLRVDPSIVELEFQFRVGAYIAPHLKRGYRRSMEAWAERSCPDGWRPDFWTFTKMVRARSKARREGHIVHDEHLTDMEQATIAETSEELNPEDTVNEALGREHGYSRRRDQYS</sequence>
<accession>A0A7J7IJH2</accession>
<keyword evidence="4" id="KW-1185">Reference proteome</keyword>
<proteinExistence type="predicted"/>
<protein>
    <recommendedName>
        <fullName evidence="2">Fungal lipase-type domain-containing protein</fullName>
    </recommendedName>
</protein>
<dbReference type="EMBL" id="VWRR01000007">
    <property type="protein sequence ID" value="KAF6003225.1"/>
    <property type="molecule type" value="Genomic_DNA"/>
</dbReference>
<feature type="compositionally biased region" description="Acidic residues" evidence="1">
    <location>
        <begin position="359"/>
        <end position="369"/>
    </location>
</feature>
<reference evidence="3 4" key="1">
    <citation type="journal article" date="2020" name="J. Phycol.">
        <title>Comparative genome analysis reveals Cyanidiococcus gen. nov., a new extremophilic red algal genus sister to Cyanidioschyzon (Cyanidioschyzonaceae, Rhodophyta).</title>
        <authorList>
            <person name="Liu S.-L."/>
            <person name="Chiang Y.-R."/>
            <person name="Yoon H.S."/>
            <person name="Fu H.-Y."/>
        </authorList>
    </citation>
    <scope>NUCLEOTIDE SEQUENCE [LARGE SCALE GENOMIC DNA]</scope>
    <source>
        <strain evidence="3 4">THAL066</strain>
    </source>
</reference>
<feature type="region of interest" description="Disordered" evidence="1">
    <location>
        <begin position="358"/>
        <end position="387"/>
    </location>
</feature>
<organism evidence="3 4">
    <name type="scientific">Cyanidiococcus yangmingshanensis</name>
    <dbReference type="NCBI Taxonomy" id="2690220"/>
    <lineage>
        <taxon>Eukaryota</taxon>
        <taxon>Rhodophyta</taxon>
        <taxon>Bangiophyceae</taxon>
        <taxon>Cyanidiales</taxon>
        <taxon>Cyanidiaceae</taxon>
        <taxon>Cyanidiococcus</taxon>
    </lineage>
</organism>
<feature type="domain" description="Fungal lipase-type" evidence="2">
    <location>
        <begin position="67"/>
        <end position="248"/>
    </location>
</feature>
<dbReference type="InterPro" id="IPR029058">
    <property type="entry name" value="AB_hydrolase_fold"/>
</dbReference>
<evidence type="ECO:0000313" key="3">
    <source>
        <dbReference type="EMBL" id="KAF6003225.1"/>
    </source>
</evidence>
<comment type="caution">
    <text evidence="3">The sequence shown here is derived from an EMBL/GenBank/DDBJ whole genome shotgun (WGS) entry which is preliminary data.</text>
</comment>
<dbReference type="OrthoDB" id="2018at2759"/>
<dbReference type="AlphaFoldDB" id="A0A7J7IJH2"/>
<dbReference type="SUPFAM" id="SSF53474">
    <property type="entry name" value="alpha/beta-Hydrolases"/>
    <property type="match status" value="1"/>
</dbReference>
<dbReference type="Gene3D" id="3.40.50.1820">
    <property type="entry name" value="alpha/beta hydrolase"/>
    <property type="match status" value="1"/>
</dbReference>